<evidence type="ECO:0000256" key="3">
    <source>
        <dbReference type="ARBA" id="ARBA00022763"/>
    </source>
</evidence>
<dbReference type="Gene3D" id="3.30.70.1220">
    <property type="entry name" value="TFB5-like"/>
    <property type="match status" value="1"/>
</dbReference>
<comment type="similarity">
    <text evidence="2 8">Belongs to the TFB5 family.</text>
</comment>
<name>A0ABR1QC58_9PEZI</name>
<organism evidence="9 10">
    <name type="scientific">Apiospora aurea</name>
    <dbReference type="NCBI Taxonomy" id="335848"/>
    <lineage>
        <taxon>Eukaryota</taxon>
        <taxon>Fungi</taxon>
        <taxon>Dikarya</taxon>
        <taxon>Ascomycota</taxon>
        <taxon>Pezizomycotina</taxon>
        <taxon>Sordariomycetes</taxon>
        <taxon>Xylariomycetidae</taxon>
        <taxon>Amphisphaeriales</taxon>
        <taxon>Apiosporaceae</taxon>
        <taxon>Apiospora</taxon>
    </lineage>
</organism>
<keyword evidence="6 8" id="KW-0234">DNA repair</keyword>
<sequence>MVRAVRGVLVECDPAIKSIIVNINSENNEYIIEDLDDSHLVVQENKVQQLKCLLDQRLKDTIMEPERDSDSDRDVKD</sequence>
<comment type="function">
    <text evidence="8">In NER, TFIIH acts by opening DNA around the lesion to allow the excision of the damaged oligonucleotide and its replacement by a new DNA fragment. In transcription, TFIIH has an essential role in transcription initiation. When the pre-initiation complex (PIC) has been established, TFIIH is required for promoter opening and promoter escape.</text>
</comment>
<evidence type="ECO:0000256" key="4">
    <source>
        <dbReference type="ARBA" id="ARBA00023015"/>
    </source>
</evidence>
<dbReference type="RefSeq" id="XP_066699626.1">
    <property type="nucleotide sequence ID" value="XM_066843514.1"/>
</dbReference>
<protein>
    <recommendedName>
        <fullName evidence="8">General transcription and DNA repair factor IIH subunit TFB5</fullName>
    </recommendedName>
</protein>
<evidence type="ECO:0000313" key="9">
    <source>
        <dbReference type="EMBL" id="KAK7951564.1"/>
    </source>
</evidence>
<evidence type="ECO:0000256" key="5">
    <source>
        <dbReference type="ARBA" id="ARBA00023163"/>
    </source>
</evidence>
<dbReference type="InterPro" id="IPR009400">
    <property type="entry name" value="TFIIH_TTDA/Tfb5"/>
</dbReference>
<dbReference type="Proteomes" id="UP001391051">
    <property type="component" value="Unassembled WGS sequence"/>
</dbReference>
<keyword evidence="5 8" id="KW-0804">Transcription</keyword>
<dbReference type="InterPro" id="IPR035935">
    <property type="entry name" value="TFB5-like_sf"/>
</dbReference>
<keyword evidence="3 8" id="KW-0227">DNA damage</keyword>
<evidence type="ECO:0000256" key="1">
    <source>
        <dbReference type="ARBA" id="ARBA00004123"/>
    </source>
</evidence>
<evidence type="ECO:0000256" key="2">
    <source>
        <dbReference type="ARBA" id="ARBA00007470"/>
    </source>
</evidence>
<evidence type="ECO:0000256" key="6">
    <source>
        <dbReference type="ARBA" id="ARBA00023204"/>
    </source>
</evidence>
<dbReference type="EMBL" id="JAQQWE010000005">
    <property type="protein sequence ID" value="KAK7951564.1"/>
    <property type="molecule type" value="Genomic_DNA"/>
</dbReference>
<gene>
    <name evidence="9" type="ORF">PG986_007292</name>
</gene>
<keyword evidence="10" id="KW-1185">Reference proteome</keyword>
<evidence type="ECO:0000313" key="10">
    <source>
        <dbReference type="Proteomes" id="UP001391051"/>
    </source>
</evidence>
<dbReference type="PANTHER" id="PTHR28580:SF1">
    <property type="entry name" value="GENERAL TRANSCRIPTION FACTOR IIH SUBUNIT 5"/>
    <property type="match status" value="1"/>
</dbReference>
<accession>A0ABR1QC58</accession>
<comment type="subcellular location">
    <subcellularLocation>
        <location evidence="1 8">Nucleus</location>
    </subcellularLocation>
</comment>
<reference evidence="9 10" key="1">
    <citation type="submission" date="2023-01" db="EMBL/GenBank/DDBJ databases">
        <title>Analysis of 21 Apiospora genomes using comparative genomics revels a genus with tremendous synthesis potential of carbohydrate active enzymes and secondary metabolites.</title>
        <authorList>
            <person name="Sorensen T."/>
        </authorList>
    </citation>
    <scope>NUCLEOTIDE SEQUENCE [LARGE SCALE GENOMIC DNA]</scope>
    <source>
        <strain evidence="9 10">CBS 24483</strain>
    </source>
</reference>
<comment type="caution">
    <text evidence="9">The sequence shown here is derived from an EMBL/GenBank/DDBJ whole genome shotgun (WGS) entry which is preliminary data.</text>
</comment>
<keyword evidence="7 8" id="KW-0539">Nucleus</keyword>
<dbReference type="GeneID" id="92076576"/>
<proteinExistence type="inferred from homology"/>
<dbReference type="Pfam" id="PF06331">
    <property type="entry name" value="Tfb5"/>
    <property type="match status" value="1"/>
</dbReference>
<dbReference type="SUPFAM" id="SSF142897">
    <property type="entry name" value="TFB5-like"/>
    <property type="match status" value="1"/>
</dbReference>
<evidence type="ECO:0000256" key="7">
    <source>
        <dbReference type="ARBA" id="ARBA00023242"/>
    </source>
</evidence>
<evidence type="ECO:0000256" key="8">
    <source>
        <dbReference type="RuleBase" id="RU368032"/>
    </source>
</evidence>
<dbReference type="PANTHER" id="PTHR28580">
    <property type="entry name" value="GENERAL TRANSCRIPTION FACTOR IIH SUBUNIT 5"/>
    <property type="match status" value="1"/>
</dbReference>
<keyword evidence="4 8" id="KW-0805">Transcription regulation</keyword>
<comment type="subunit">
    <text evidence="8">Component of the 7-subunit TFIIH core complex.</text>
</comment>
<dbReference type="SMART" id="SM01395">
    <property type="entry name" value="Tbf5"/>
    <property type="match status" value="1"/>
</dbReference>